<sequence length="231" mass="25487">MSSKNWSLQTAQGITGSFSSIEETVEIRTIEEEVVVGGSKSGRGFNVRGRVRVIWKLGKNGRGNRVHMFEEIGMAVRATRIIGGWVKEEDAHVAFVAPESMVALWRSCDGGGHLKKKRDGKEEEEEDSGPYRSLPSFGLLACCSLNSQNIQMTTIVAPIRKKYRKQKQLQVNRKIKKVTTSSSFTKEVSVGNLHVVPTRHVAARGGSHNGAKEASPPTSTHMTHEEVNEQC</sequence>
<dbReference type="EMBL" id="JACXVP010000010">
    <property type="protein sequence ID" value="KAG5580653.1"/>
    <property type="molecule type" value="Genomic_DNA"/>
</dbReference>
<comment type="caution">
    <text evidence="2">The sequence shown here is derived from an EMBL/GenBank/DDBJ whole genome shotgun (WGS) entry which is preliminary data.</text>
</comment>
<protein>
    <submittedName>
        <fullName evidence="2">Uncharacterized protein</fullName>
    </submittedName>
</protein>
<name>A0A9J5WZJ6_SOLCO</name>
<evidence type="ECO:0000256" key="1">
    <source>
        <dbReference type="SAM" id="MobiDB-lite"/>
    </source>
</evidence>
<feature type="region of interest" description="Disordered" evidence="1">
    <location>
        <begin position="112"/>
        <end position="131"/>
    </location>
</feature>
<gene>
    <name evidence="2" type="ORF">H5410_051280</name>
</gene>
<organism evidence="2 3">
    <name type="scientific">Solanum commersonii</name>
    <name type="common">Commerson's wild potato</name>
    <name type="synonym">Commerson's nightshade</name>
    <dbReference type="NCBI Taxonomy" id="4109"/>
    <lineage>
        <taxon>Eukaryota</taxon>
        <taxon>Viridiplantae</taxon>
        <taxon>Streptophyta</taxon>
        <taxon>Embryophyta</taxon>
        <taxon>Tracheophyta</taxon>
        <taxon>Spermatophyta</taxon>
        <taxon>Magnoliopsida</taxon>
        <taxon>eudicotyledons</taxon>
        <taxon>Gunneridae</taxon>
        <taxon>Pentapetalae</taxon>
        <taxon>asterids</taxon>
        <taxon>lamiids</taxon>
        <taxon>Solanales</taxon>
        <taxon>Solanaceae</taxon>
        <taxon>Solanoideae</taxon>
        <taxon>Solaneae</taxon>
        <taxon>Solanum</taxon>
    </lineage>
</organism>
<accession>A0A9J5WZJ6</accession>
<dbReference type="Proteomes" id="UP000824120">
    <property type="component" value="Chromosome 10"/>
</dbReference>
<feature type="compositionally biased region" description="Basic and acidic residues" evidence="1">
    <location>
        <begin position="222"/>
        <end position="231"/>
    </location>
</feature>
<reference evidence="2 3" key="1">
    <citation type="submission" date="2020-09" db="EMBL/GenBank/DDBJ databases">
        <title>De no assembly of potato wild relative species, Solanum commersonii.</title>
        <authorList>
            <person name="Cho K."/>
        </authorList>
    </citation>
    <scope>NUCLEOTIDE SEQUENCE [LARGE SCALE GENOMIC DNA]</scope>
    <source>
        <strain evidence="2">LZ3.2</strain>
        <tissue evidence="2">Leaf</tissue>
    </source>
</reference>
<dbReference type="AlphaFoldDB" id="A0A9J5WZJ6"/>
<keyword evidence="3" id="KW-1185">Reference proteome</keyword>
<evidence type="ECO:0000313" key="3">
    <source>
        <dbReference type="Proteomes" id="UP000824120"/>
    </source>
</evidence>
<proteinExistence type="predicted"/>
<evidence type="ECO:0000313" key="2">
    <source>
        <dbReference type="EMBL" id="KAG5580653.1"/>
    </source>
</evidence>
<feature type="region of interest" description="Disordered" evidence="1">
    <location>
        <begin position="203"/>
        <end position="231"/>
    </location>
</feature>